<comment type="caution">
    <text evidence="1">The sequence shown here is derived from an EMBL/GenBank/DDBJ whole genome shotgun (WGS) entry which is preliminary data.</text>
</comment>
<accession>A0ACB9QLM6</accession>
<dbReference type="EMBL" id="CM042884">
    <property type="protein sequence ID" value="KAI4367831.1"/>
    <property type="molecule type" value="Genomic_DNA"/>
</dbReference>
<keyword evidence="2" id="KW-1185">Reference proteome</keyword>
<gene>
    <name evidence="1" type="ORF">MLD38_016457</name>
</gene>
<proteinExistence type="predicted"/>
<evidence type="ECO:0000313" key="1">
    <source>
        <dbReference type="EMBL" id="KAI4367831.1"/>
    </source>
</evidence>
<sequence>MMLLISRIYMQDNQFTSSLNVLVGLPLPTLSVANNQFSGWIPKELSSVQTFIYNGNSFSNGPAPPPPPYTPPPPAKARGNRTHSGYLILSLDS</sequence>
<reference evidence="2" key="1">
    <citation type="journal article" date="2023" name="Front. Plant Sci.">
        <title>Chromosomal-level genome assembly of Melastoma candidum provides insights into trichome evolution.</title>
        <authorList>
            <person name="Zhong Y."/>
            <person name="Wu W."/>
            <person name="Sun C."/>
            <person name="Zou P."/>
            <person name="Liu Y."/>
            <person name="Dai S."/>
            <person name="Zhou R."/>
        </authorList>
    </citation>
    <scope>NUCLEOTIDE SEQUENCE [LARGE SCALE GENOMIC DNA]</scope>
</reference>
<dbReference type="Proteomes" id="UP001057402">
    <property type="component" value="Chromosome 5"/>
</dbReference>
<name>A0ACB9QLM6_9MYRT</name>
<protein>
    <submittedName>
        <fullName evidence="1">Uncharacterized protein</fullName>
    </submittedName>
</protein>
<organism evidence="1 2">
    <name type="scientific">Melastoma candidum</name>
    <dbReference type="NCBI Taxonomy" id="119954"/>
    <lineage>
        <taxon>Eukaryota</taxon>
        <taxon>Viridiplantae</taxon>
        <taxon>Streptophyta</taxon>
        <taxon>Embryophyta</taxon>
        <taxon>Tracheophyta</taxon>
        <taxon>Spermatophyta</taxon>
        <taxon>Magnoliopsida</taxon>
        <taxon>eudicotyledons</taxon>
        <taxon>Gunneridae</taxon>
        <taxon>Pentapetalae</taxon>
        <taxon>rosids</taxon>
        <taxon>malvids</taxon>
        <taxon>Myrtales</taxon>
        <taxon>Melastomataceae</taxon>
        <taxon>Melastomatoideae</taxon>
        <taxon>Melastomateae</taxon>
        <taxon>Melastoma</taxon>
    </lineage>
</organism>
<evidence type="ECO:0000313" key="2">
    <source>
        <dbReference type="Proteomes" id="UP001057402"/>
    </source>
</evidence>